<accession>A0ABP6QB77</accession>
<feature type="domain" description="ER-bound oxygenase mpaB/mpaB'/Rubber oxygenase catalytic" evidence="1">
    <location>
        <begin position="16"/>
        <end position="247"/>
    </location>
</feature>
<keyword evidence="3" id="KW-1185">Reference proteome</keyword>
<reference evidence="3" key="1">
    <citation type="journal article" date="2019" name="Int. J. Syst. Evol. Microbiol.">
        <title>The Global Catalogue of Microorganisms (GCM) 10K type strain sequencing project: providing services to taxonomists for standard genome sequencing and annotation.</title>
        <authorList>
            <consortium name="The Broad Institute Genomics Platform"/>
            <consortium name="The Broad Institute Genome Sequencing Center for Infectious Disease"/>
            <person name="Wu L."/>
            <person name="Ma J."/>
        </authorList>
    </citation>
    <scope>NUCLEOTIDE SEQUENCE [LARGE SCALE GENOMIC DNA]</scope>
    <source>
        <strain evidence="3">JCM 9377</strain>
    </source>
</reference>
<dbReference type="InterPro" id="IPR018713">
    <property type="entry name" value="MPAB/Lcp_cat_dom"/>
</dbReference>
<comment type="caution">
    <text evidence="2">The sequence shown here is derived from an EMBL/GenBank/DDBJ whole genome shotgun (WGS) entry which is preliminary data.</text>
</comment>
<proteinExistence type="predicted"/>
<evidence type="ECO:0000313" key="3">
    <source>
        <dbReference type="Proteomes" id="UP001501237"/>
    </source>
</evidence>
<name>A0ABP6QB77_9ACTN</name>
<gene>
    <name evidence="2" type="ORF">GCM10010468_36250</name>
</gene>
<dbReference type="EMBL" id="BAAAUV010000008">
    <property type="protein sequence ID" value="GAA3215066.1"/>
    <property type="molecule type" value="Genomic_DNA"/>
</dbReference>
<evidence type="ECO:0000313" key="2">
    <source>
        <dbReference type="EMBL" id="GAA3215066.1"/>
    </source>
</evidence>
<dbReference type="PANTHER" id="PTHR36151:SF3">
    <property type="entry name" value="ER-BOUND OXYGENASE MPAB_MPAB'_RUBBER OXYGENASE CATALYTIC DOMAIN-CONTAINING PROTEIN"/>
    <property type="match status" value="1"/>
</dbReference>
<evidence type="ECO:0000259" key="1">
    <source>
        <dbReference type="Pfam" id="PF09995"/>
    </source>
</evidence>
<dbReference type="RefSeq" id="WP_344829459.1">
    <property type="nucleotide sequence ID" value="NZ_BAAAUV010000008.1"/>
</dbReference>
<dbReference type="Proteomes" id="UP001501237">
    <property type="component" value="Unassembled WGS sequence"/>
</dbReference>
<dbReference type="Pfam" id="PF09995">
    <property type="entry name" value="MPAB_Lcp_cat"/>
    <property type="match status" value="1"/>
</dbReference>
<organism evidence="2 3">
    <name type="scientific">Actinocorallia longicatena</name>
    <dbReference type="NCBI Taxonomy" id="111803"/>
    <lineage>
        <taxon>Bacteria</taxon>
        <taxon>Bacillati</taxon>
        <taxon>Actinomycetota</taxon>
        <taxon>Actinomycetes</taxon>
        <taxon>Streptosporangiales</taxon>
        <taxon>Thermomonosporaceae</taxon>
        <taxon>Actinocorallia</taxon>
    </lineage>
</organism>
<dbReference type="PANTHER" id="PTHR36151">
    <property type="entry name" value="BLR2777 PROTEIN"/>
    <property type="match status" value="1"/>
</dbReference>
<protein>
    <submittedName>
        <fullName evidence="2">Oxygenase MpaB family protein</fullName>
    </submittedName>
</protein>
<sequence>MENEDYGLFGPGSVTWRVMGEPVLMVGGFRALLLQALHPRTMWGTAQNSDLMDPDAAWSRLARTIDFVRVRTWRPVPEVERVGRRVRKLHSKMSGLDLRTGEIFPIDAPENLLWVHMGEVDSYLDVARRAGVPLSREDCDRFVDEQRRAAEVVGLDPADVPASVGEMADYYTGIRPDLFACREAKDGLRRLFNPDVPLPFTPLKLAAPGMATLVVSTLPRWSRRLYGLPGLPTSDLWATMSLKALYRTTHLVPAPLRYPPDARRARALSRDLGRRVSRAA</sequence>